<keyword evidence="14" id="KW-1185">Reference proteome</keyword>
<dbReference type="GO" id="GO:0051301">
    <property type="term" value="P:cell division"/>
    <property type="evidence" value="ECO:0007669"/>
    <property type="project" value="UniProtKB-KW"/>
</dbReference>
<comment type="subcellular location">
    <subcellularLocation>
        <location evidence="1">Chromosome</location>
        <location evidence="1">Centromere</location>
    </subcellularLocation>
</comment>
<keyword evidence="3" id="KW-0158">Chromosome</keyword>
<sequence length="701" mass="77456">MARLNESTAAAESVDALRRRFVRQNREIARVNSIQSIRIRGLESEVSRLLSENVTLREQVISLSQEIERFEAAKTFSEGVYEIKGKLDVKLAEINGLLVDLGKLPRKFNGECNKGTATTNSKLSRQLSSGLHRRVYGSEYDRIAEDGQLPAILEDKCYPRRTLESAEIQDLSNSDLDTPGFSHTGQSQVGRPGSHEDDLNIGILGISSHRNVLGTDTQHDDAFLPPTLETRKKKRSSPDASAESDYTIPSAAHNSNNDDRYILKPGSKRKFGSGEDDGKKDEFDSINGDGRFRYNRTIPPSHNSTTSFMTVPHSPLDQSQSEAKKGRKDHGPPKRRVLQPKSTNASIPSPKKHQGGVQYQEHHKETDVENQHQPMGKTCGINEREDSSEKPGCYHIDQCRPEKNDGNVTTTQKLPAGKTLDSPYLEESVAQERLDSAGTLDPQNSHSRPTRRQRAVVSYAEPNLRDKMRRSTNEFIDAVAGGNSRASGSRAIQENEKAEGKKCSKTKTSIDTAAESGDILGSGSNTIGVKDASSMPREILDYHVEILRRKRGYSSEDKHDSSFQDYTVDMKGGIAPSGYIQQTGERHGDGDASDLEEQSAEGRTISQISTKTSKTVSATRKRSRRHSSKPKSAGPGSLPRESLQLRIEPQPIPPGKDYLGSILAIPSKSEEHIPEAASLPTEDSQAKHNQRCAMRRRSMIL</sequence>
<feature type="region of interest" description="Disordered" evidence="10">
    <location>
        <begin position="168"/>
        <end position="200"/>
    </location>
</feature>
<feature type="domain" description="Shugoshin C-terminal" evidence="11">
    <location>
        <begin position="447"/>
        <end position="470"/>
    </location>
</feature>
<comment type="similarity">
    <text evidence="2">Belongs to the shugoshin family.</text>
</comment>
<dbReference type="GO" id="GO:0005634">
    <property type="term" value="C:nucleus"/>
    <property type="evidence" value="ECO:0007669"/>
    <property type="project" value="InterPro"/>
</dbReference>
<dbReference type="InterPro" id="IPR011515">
    <property type="entry name" value="Shugoshin_C"/>
</dbReference>
<feature type="region of interest" description="Disordered" evidence="10">
    <location>
        <begin position="216"/>
        <end position="463"/>
    </location>
</feature>
<dbReference type="Proteomes" id="UP000319663">
    <property type="component" value="Unassembled WGS sequence"/>
</dbReference>
<dbReference type="OrthoDB" id="5394106at2759"/>
<dbReference type="InterPro" id="IPR011516">
    <property type="entry name" value="Shugoshin_N"/>
</dbReference>
<evidence type="ECO:0000256" key="3">
    <source>
        <dbReference type="ARBA" id="ARBA00022454"/>
    </source>
</evidence>
<dbReference type="Pfam" id="PF07558">
    <property type="entry name" value="Shugoshin_N"/>
    <property type="match status" value="1"/>
</dbReference>
<accession>A0A507QHL6</accession>
<feature type="region of interest" description="Disordered" evidence="10">
    <location>
        <begin position="574"/>
        <end position="701"/>
    </location>
</feature>
<feature type="compositionally biased region" description="Polar residues" evidence="10">
    <location>
        <begin position="298"/>
        <end position="309"/>
    </location>
</feature>
<evidence type="ECO:0000256" key="5">
    <source>
        <dbReference type="ARBA" id="ARBA00022829"/>
    </source>
</evidence>
<evidence type="ECO:0000256" key="4">
    <source>
        <dbReference type="ARBA" id="ARBA00022618"/>
    </source>
</evidence>
<feature type="compositionally biased region" description="Basic residues" evidence="10">
    <location>
        <begin position="619"/>
        <end position="629"/>
    </location>
</feature>
<name>A0A507QHL6_MONPU</name>
<keyword evidence="6 9" id="KW-0175">Coiled coil</keyword>
<evidence type="ECO:0000259" key="11">
    <source>
        <dbReference type="Pfam" id="PF07557"/>
    </source>
</evidence>
<dbReference type="GO" id="GO:0000779">
    <property type="term" value="C:condensed chromosome, centromeric region"/>
    <property type="evidence" value="ECO:0007669"/>
    <property type="project" value="UniProtKB-ARBA"/>
</dbReference>
<dbReference type="AlphaFoldDB" id="A0A507QHL6"/>
<feature type="coiled-coil region" evidence="9">
    <location>
        <begin position="39"/>
        <end position="73"/>
    </location>
</feature>
<keyword evidence="8" id="KW-0137">Centromere</keyword>
<organism evidence="13 14">
    <name type="scientific">Monascus purpureus</name>
    <name type="common">Red mold</name>
    <name type="synonym">Monascus anka</name>
    <dbReference type="NCBI Taxonomy" id="5098"/>
    <lineage>
        <taxon>Eukaryota</taxon>
        <taxon>Fungi</taxon>
        <taxon>Dikarya</taxon>
        <taxon>Ascomycota</taxon>
        <taxon>Pezizomycotina</taxon>
        <taxon>Eurotiomycetes</taxon>
        <taxon>Eurotiomycetidae</taxon>
        <taxon>Eurotiales</taxon>
        <taxon>Aspergillaceae</taxon>
        <taxon>Monascus</taxon>
    </lineage>
</organism>
<comment type="caution">
    <text evidence="13">The sequence shown here is derived from an EMBL/GenBank/DDBJ whole genome shotgun (WGS) entry which is preliminary data.</text>
</comment>
<feature type="compositionally biased region" description="Low complexity" evidence="10">
    <location>
        <begin position="604"/>
        <end position="617"/>
    </location>
</feature>
<dbReference type="GO" id="GO:0045132">
    <property type="term" value="P:meiotic chromosome segregation"/>
    <property type="evidence" value="ECO:0007669"/>
    <property type="project" value="InterPro"/>
</dbReference>
<feature type="compositionally biased region" description="Basic and acidic residues" evidence="10">
    <location>
        <begin position="493"/>
        <end position="502"/>
    </location>
</feature>
<evidence type="ECO:0008006" key="15">
    <source>
        <dbReference type="Google" id="ProtNLM"/>
    </source>
</evidence>
<evidence type="ECO:0000256" key="10">
    <source>
        <dbReference type="SAM" id="MobiDB-lite"/>
    </source>
</evidence>
<feature type="compositionally biased region" description="Basic and acidic residues" evidence="10">
    <location>
        <begin position="272"/>
        <end position="283"/>
    </location>
</feature>
<evidence type="ECO:0000256" key="6">
    <source>
        <dbReference type="ARBA" id="ARBA00023054"/>
    </source>
</evidence>
<evidence type="ECO:0000259" key="12">
    <source>
        <dbReference type="Pfam" id="PF07558"/>
    </source>
</evidence>
<feature type="compositionally biased region" description="Basic residues" evidence="10">
    <location>
        <begin position="688"/>
        <end position="701"/>
    </location>
</feature>
<feature type="domain" description="Shugoshin N-terminal coiled-coil" evidence="12">
    <location>
        <begin position="17"/>
        <end position="61"/>
    </location>
</feature>
<evidence type="ECO:0000313" key="14">
    <source>
        <dbReference type="Proteomes" id="UP000319663"/>
    </source>
</evidence>
<feature type="compositionally biased region" description="Basic and acidic residues" evidence="10">
    <location>
        <begin position="360"/>
        <end position="370"/>
    </location>
</feature>
<evidence type="ECO:0000256" key="8">
    <source>
        <dbReference type="ARBA" id="ARBA00023328"/>
    </source>
</evidence>
<evidence type="ECO:0000256" key="7">
    <source>
        <dbReference type="ARBA" id="ARBA00023306"/>
    </source>
</evidence>
<keyword evidence="5" id="KW-0159">Chromosome partition</keyword>
<keyword evidence="4" id="KW-0132">Cell division</keyword>
<evidence type="ECO:0000256" key="9">
    <source>
        <dbReference type="SAM" id="Coils"/>
    </source>
</evidence>
<dbReference type="EMBL" id="VIFY01000266">
    <property type="protein sequence ID" value="TQB68006.1"/>
    <property type="molecule type" value="Genomic_DNA"/>
</dbReference>
<evidence type="ECO:0000256" key="2">
    <source>
        <dbReference type="ARBA" id="ARBA00010845"/>
    </source>
</evidence>
<protein>
    <recommendedName>
        <fullName evidence="15">Shugoshin C-terminal domain-containing protein</fullName>
    </recommendedName>
</protein>
<feature type="compositionally biased region" description="Basic residues" evidence="10">
    <location>
        <begin position="325"/>
        <end position="338"/>
    </location>
</feature>
<proteinExistence type="inferred from homology"/>
<dbReference type="Pfam" id="PF07557">
    <property type="entry name" value="Shugoshin_C"/>
    <property type="match status" value="1"/>
</dbReference>
<reference evidence="13 14" key="1">
    <citation type="submission" date="2019-06" db="EMBL/GenBank/DDBJ databases">
        <title>Wine fermentation using esterase from Monascus purpureus.</title>
        <authorList>
            <person name="Geng C."/>
            <person name="Zhang Y."/>
        </authorList>
    </citation>
    <scope>NUCLEOTIDE SEQUENCE [LARGE SCALE GENOMIC DNA]</scope>
    <source>
        <strain evidence="13">HQ1</strain>
    </source>
</reference>
<evidence type="ECO:0000256" key="1">
    <source>
        <dbReference type="ARBA" id="ARBA00004584"/>
    </source>
</evidence>
<feature type="compositionally biased region" description="Polar residues" evidence="10">
    <location>
        <begin position="170"/>
        <end position="189"/>
    </location>
</feature>
<keyword evidence="7" id="KW-0131">Cell cycle</keyword>
<gene>
    <name evidence="13" type="ORF">MPDQ_004187</name>
</gene>
<evidence type="ECO:0000313" key="13">
    <source>
        <dbReference type="EMBL" id="TQB68006.1"/>
    </source>
</evidence>
<feature type="region of interest" description="Disordered" evidence="10">
    <location>
        <begin position="479"/>
        <end position="509"/>
    </location>
</feature>